<dbReference type="GO" id="GO:0046872">
    <property type="term" value="F:metal ion binding"/>
    <property type="evidence" value="ECO:0007669"/>
    <property type="project" value="UniProtKB-KW"/>
</dbReference>
<dbReference type="Pfam" id="PF00293">
    <property type="entry name" value="NUDIX"/>
    <property type="match status" value="1"/>
</dbReference>
<dbReference type="GO" id="GO:0006742">
    <property type="term" value="P:NADP+ catabolic process"/>
    <property type="evidence" value="ECO:0007669"/>
    <property type="project" value="TreeGrafter"/>
</dbReference>
<evidence type="ECO:0000256" key="6">
    <source>
        <dbReference type="ARBA" id="ARBA00022801"/>
    </source>
</evidence>
<keyword evidence="7" id="KW-0460">Magnesium</keyword>
<dbReference type="GO" id="GO:0035529">
    <property type="term" value="F:NADH pyrophosphatase activity"/>
    <property type="evidence" value="ECO:0007669"/>
    <property type="project" value="TreeGrafter"/>
</dbReference>
<dbReference type="AlphaFoldDB" id="A0A7W6BWC6"/>
<dbReference type="PANTHER" id="PTHR42904">
    <property type="entry name" value="NUDIX HYDROLASE, NUDC SUBFAMILY"/>
    <property type="match status" value="1"/>
</dbReference>
<dbReference type="GO" id="GO:0005829">
    <property type="term" value="C:cytosol"/>
    <property type="evidence" value="ECO:0007669"/>
    <property type="project" value="TreeGrafter"/>
</dbReference>
<dbReference type="EMBL" id="JACIDO010000001">
    <property type="protein sequence ID" value="MBB3934002.1"/>
    <property type="molecule type" value="Genomic_DNA"/>
</dbReference>
<evidence type="ECO:0000256" key="9">
    <source>
        <dbReference type="ARBA" id="ARBA00023679"/>
    </source>
</evidence>
<name>A0A7W6BWC6_9HYPH</name>
<dbReference type="OrthoDB" id="9791656at2"/>
<reference evidence="12 13" key="1">
    <citation type="submission" date="2020-08" db="EMBL/GenBank/DDBJ databases">
        <title>Genomic Encyclopedia of Type Strains, Phase IV (KMG-IV): sequencing the most valuable type-strain genomes for metagenomic binning, comparative biology and taxonomic classification.</title>
        <authorList>
            <person name="Goeker M."/>
        </authorList>
    </citation>
    <scope>NUCLEOTIDE SEQUENCE [LARGE SCALE GENOMIC DNA]</scope>
    <source>
        <strain evidence="12 13">DSM 25024</strain>
    </source>
</reference>
<dbReference type="InterPro" id="IPR020476">
    <property type="entry name" value="Nudix_hydrolase"/>
</dbReference>
<keyword evidence="8" id="KW-0520">NAD</keyword>
<evidence type="ECO:0000256" key="4">
    <source>
        <dbReference type="ARBA" id="ARBA00012381"/>
    </source>
</evidence>
<keyword evidence="13" id="KW-1185">Reference proteome</keyword>
<dbReference type="InterPro" id="IPR015797">
    <property type="entry name" value="NUDIX_hydrolase-like_dom_sf"/>
</dbReference>
<evidence type="ECO:0000259" key="11">
    <source>
        <dbReference type="PROSITE" id="PS51462"/>
    </source>
</evidence>
<dbReference type="PROSITE" id="PS00893">
    <property type="entry name" value="NUDIX_BOX"/>
    <property type="match status" value="1"/>
</dbReference>
<comment type="catalytic activity">
    <reaction evidence="9">
        <text>a 5'-end NAD(+)-phospho-ribonucleoside in mRNA + H2O = a 5'-end phospho-adenosine-phospho-ribonucleoside in mRNA + beta-nicotinamide D-ribonucleotide + 2 H(+)</text>
        <dbReference type="Rhea" id="RHEA:60876"/>
        <dbReference type="Rhea" id="RHEA-COMP:15698"/>
        <dbReference type="Rhea" id="RHEA-COMP:15719"/>
        <dbReference type="ChEBI" id="CHEBI:14649"/>
        <dbReference type="ChEBI" id="CHEBI:15377"/>
        <dbReference type="ChEBI" id="CHEBI:15378"/>
        <dbReference type="ChEBI" id="CHEBI:144029"/>
        <dbReference type="ChEBI" id="CHEBI:144051"/>
    </reaction>
    <physiologicalReaction direction="left-to-right" evidence="9">
        <dbReference type="Rhea" id="RHEA:60877"/>
    </physiologicalReaction>
</comment>
<comment type="similarity">
    <text evidence="3">Belongs to the Nudix hydrolase family. NudC subfamily.</text>
</comment>
<dbReference type="RefSeq" id="WP_090961630.1">
    <property type="nucleotide sequence ID" value="NZ_FOOA01000004.1"/>
</dbReference>
<dbReference type="PROSITE" id="PS51462">
    <property type="entry name" value="NUDIX"/>
    <property type="match status" value="1"/>
</dbReference>
<keyword evidence="6 10" id="KW-0378">Hydrolase</keyword>
<accession>A0A7W6BWC6</accession>
<gene>
    <name evidence="12" type="ORF">GGR05_000113</name>
</gene>
<dbReference type="Gene3D" id="3.90.79.20">
    <property type="match status" value="1"/>
</dbReference>
<comment type="cofactor">
    <cofactor evidence="1">
        <name>Mg(2+)</name>
        <dbReference type="ChEBI" id="CHEBI:18420"/>
    </cofactor>
</comment>
<evidence type="ECO:0000256" key="3">
    <source>
        <dbReference type="ARBA" id="ARBA00009595"/>
    </source>
</evidence>
<proteinExistence type="inferred from homology"/>
<dbReference type="Gene3D" id="3.90.79.10">
    <property type="entry name" value="Nucleoside Triphosphate Pyrophosphohydrolase"/>
    <property type="match status" value="1"/>
</dbReference>
<dbReference type="InterPro" id="IPR000086">
    <property type="entry name" value="NUDIX_hydrolase_dom"/>
</dbReference>
<evidence type="ECO:0000256" key="1">
    <source>
        <dbReference type="ARBA" id="ARBA00001946"/>
    </source>
</evidence>
<evidence type="ECO:0000256" key="8">
    <source>
        <dbReference type="ARBA" id="ARBA00023027"/>
    </source>
</evidence>
<comment type="cofactor">
    <cofactor evidence="2">
        <name>Zn(2+)</name>
        <dbReference type="ChEBI" id="CHEBI:29105"/>
    </cofactor>
</comment>
<evidence type="ECO:0000256" key="7">
    <source>
        <dbReference type="ARBA" id="ARBA00022842"/>
    </source>
</evidence>
<evidence type="ECO:0000313" key="12">
    <source>
        <dbReference type="EMBL" id="MBB3934002.1"/>
    </source>
</evidence>
<dbReference type="NCBIfam" id="NF001299">
    <property type="entry name" value="PRK00241.1"/>
    <property type="match status" value="1"/>
</dbReference>
<comment type="caution">
    <text evidence="12">The sequence shown here is derived from an EMBL/GenBank/DDBJ whole genome shotgun (WGS) entry which is preliminary data.</text>
</comment>
<dbReference type="Proteomes" id="UP000531216">
    <property type="component" value="Unassembled WGS sequence"/>
</dbReference>
<dbReference type="InterPro" id="IPR015376">
    <property type="entry name" value="Znr_NADH_PPase"/>
</dbReference>
<dbReference type="InterPro" id="IPR020084">
    <property type="entry name" value="NUDIX_hydrolase_CS"/>
</dbReference>
<dbReference type="InterPro" id="IPR050241">
    <property type="entry name" value="NAD-cap_RNA_hydrolase_NudC"/>
</dbReference>
<evidence type="ECO:0000313" key="13">
    <source>
        <dbReference type="Proteomes" id="UP000531216"/>
    </source>
</evidence>
<evidence type="ECO:0000256" key="2">
    <source>
        <dbReference type="ARBA" id="ARBA00001947"/>
    </source>
</evidence>
<protein>
    <recommendedName>
        <fullName evidence="4">NAD(+) diphosphatase</fullName>
        <ecNumber evidence="4">3.6.1.22</ecNumber>
    </recommendedName>
</protein>
<evidence type="ECO:0000256" key="5">
    <source>
        <dbReference type="ARBA" id="ARBA00022723"/>
    </source>
</evidence>
<dbReference type="SUPFAM" id="SSF55811">
    <property type="entry name" value="Nudix"/>
    <property type="match status" value="1"/>
</dbReference>
<dbReference type="GO" id="GO:0019677">
    <property type="term" value="P:NAD+ catabolic process"/>
    <property type="evidence" value="ECO:0007669"/>
    <property type="project" value="TreeGrafter"/>
</dbReference>
<dbReference type="Pfam" id="PF09297">
    <property type="entry name" value="Zn_ribbon_NUD"/>
    <property type="match status" value="1"/>
</dbReference>
<feature type="domain" description="Nudix hydrolase" evidence="11">
    <location>
        <begin position="164"/>
        <end position="289"/>
    </location>
</feature>
<dbReference type="EC" id="3.6.1.22" evidence="4"/>
<dbReference type="Pfam" id="PF09296">
    <property type="entry name" value="NUDIX-like"/>
    <property type="match status" value="1"/>
</dbReference>
<dbReference type="PANTHER" id="PTHR42904:SF6">
    <property type="entry name" value="NAD-CAPPED RNA HYDROLASE NUDT12"/>
    <property type="match status" value="1"/>
</dbReference>
<dbReference type="CDD" id="cd03429">
    <property type="entry name" value="NUDIX_NADH_pyrophosphatase_Nudt13"/>
    <property type="match status" value="1"/>
</dbReference>
<organism evidence="12 13">
    <name type="scientific">Aureimonas phyllosphaerae</name>
    <dbReference type="NCBI Taxonomy" id="1166078"/>
    <lineage>
        <taxon>Bacteria</taxon>
        <taxon>Pseudomonadati</taxon>
        <taxon>Pseudomonadota</taxon>
        <taxon>Alphaproteobacteria</taxon>
        <taxon>Hyphomicrobiales</taxon>
        <taxon>Aurantimonadaceae</taxon>
        <taxon>Aureimonas</taxon>
    </lineage>
</organism>
<evidence type="ECO:0000256" key="10">
    <source>
        <dbReference type="RuleBase" id="RU003476"/>
    </source>
</evidence>
<dbReference type="InterPro" id="IPR015375">
    <property type="entry name" value="NADH_PPase-like_N"/>
</dbReference>
<dbReference type="InterPro" id="IPR049734">
    <property type="entry name" value="NudC-like_C"/>
</dbReference>
<dbReference type="PRINTS" id="PR00502">
    <property type="entry name" value="NUDIXFAMILY"/>
</dbReference>
<keyword evidence="5" id="KW-0479">Metal-binding</keyword>
<sequence length="306" mass="33120">MSDAPIRLGFAANALRRDGELRTDASLEEALDHPQARVYLASKGQWLCRGGDAPNPVFTVAEAQAILGSSPIEILLGHDDAGVPRLVAGIDALEPPEGIALWDLRTLGMRELLRPDMEGELAQGAHLLNWHASARFCGRCGTPTVSEAAGFRRRCTGCEHVVFPRTDPVSIMLVHDGEGRCVLGRQPHFAPGMWSCLAGFIEAGETLEDAVRRETLEEAGLVVGAVRYHSSQPWPFPGSLMIGCMAEAPQAPITFDAAELEACRWFDRTEVQAMLEHRHPDGLVAPARFAIAHHLLAAFASGNELP</sequence>